<evidence type="ECO:0000259" key="2">
    <source>
        <dbReference type="Pfam" id="PF00582"/>
    </source>
</evidence>
<dbReference type="EMBL" id="JACDXJ010000002">
    <property type="protein sequence ID" value="MBA1159080.1"/>
    <property type="molecule type" value="Genomic_DNA"/>
</dbReference>
<feature type="domain" description="UspA" evidence="2">
    <location>
        <begin position="148"/>
        <end position="273"/>
    </location>
</feature>
<dbReference type="PRINTS" id="PR01438">
    <property type="entry name" value="UNVRSLSTRESS"/>
</dbReference>
<organism evidence="3 4">
    <name type="scientific">Microvirga mediterraneensis</name>
    <dbReference type="NCBI Taxonomy" id="2754695"/>
    <lineage>
        <taxon>Bacteria</taxon>
        <taxon>Pseudomonadati</taxon>
        <taxon>Pseudomonadota</taxon>
        <taxon>Alphaproteobacteria</taxon>
        <taxon>Hyphomicrobiales</taxon>
        <taxon>Methylobacteriaceae</taxon>
        <taxon>Microvirga</taxon>
    </lineage>
</organism>
<evidence type="ECO:0000313" key="4">
    <source>
        <dbReference type="Proteomes" id="UP000572984"/>
    </source>
</evidence>
<dbReference type="CDD" id="cd00293">
    <property type="entry name" value="USP-like"/>
    <property type="match status" value="2"/>
</dbReference>
<comment type="similarity">
    <text evidence="1">Belongs to the universal stress protein A family.</text>
</comment>
<protein>
    <submittedName>
        <fullName evidence="3">Universal stress protein</fullName>
    </submittedName>
</protein>
<gene>
    <name evidence="3" type="ORF">H0S73_23600</name>
</gene>
<dbReference type="Pfam" id="PF00582">
    <property type="entry name" value="Usp"/>
    <property type="match status" value="2"/>
</dbReference>
<dbReference type="PANTHER" id="PTHR46268:SF15">
    <property type="entry name" value="UNIVERSAL STRESS PROTEIN HP_0031"/>
    <property type="match status" value="1"/>
</dbReference>
<dbReference type="Proteomes" id="UP000572984">
    <property type="component" value="Unassembled WGS sequence"/>
</dbReference>
<evidence type="ECO:0000256" key="1">
    <source>
        <dbReference type="ARBA" id="ARBA00008791"/>
    </source>
</evidence>
<name>A0A838BV06_9HYPH</name>
<sequence length="275" mass="29454">MTIKQVLVAVDDPGISRHVLSVAAGLAARFSAKLVCLYVIPPMLALPFDEVVQEAAQRAQARATQYRALFEGVARAHDLRTEWRLVHGLPNEEAIVHARYSDLVVIARGNPLPPAPSSFPLWPEHVVLAAGRPVIAVPREGSFAMTGKHILVAWNASREATRAVNDALPLLKAANAVDVLLINPGEAHEGPGGHGEEPGADIAAHLARHDIRSNVHVEGAGKESIGQRIAVRAIELNADLIVAGAFGYPRWREMILGGVTQHLLAEASIPILLSQ</sequence>
<dbReference type="PANTHER" id="PTHR46268">
    <property type="entry name" value="STRESS RESPONSE PROTEIN NHAX"/>
    <property type="match status" value="1"/>
</dbReference>
<keyword evidence="4" id="KW-1185">Reference proteome</keyword>
<dbReference type="SUPFAM" id="SSF52402">
    <property type="entry name" value="Adenine nucleotide alpha hydrolases-like"/>
    <property type="match status" value="2"/>
</dbReference>
<dbReference type="AlphaFoldDB" id="A0A838BV06"/>
<feature type="domain" description="UspA" evidence="2">
    <location>
        <begin position="3"/>
        <end position="106"/>
    </location>
</feature>
<reference evidence="3 4" key="1">
    <citation type="submission" date="2020-07" db="EMBL/GenBank/DDBJ databases">
        <title>Draft genome and description of Microvirga mediterraneensis Marseille-Q2068 sp. nov.</title>
        <authorList>
            <person name="Boxberger M."/>
        </authorList>
    </citation>
    <scope>NUCLEOTIDE SEQUENCE [LARGE SCALE GENOMIC DNA]</scope>
    <source>
        <strain evidence="3 4">Marseille-Q2068</strain>
    </source>
</reference>
<dbReference type="RefSeq" id="WP_181054655.1">
    <property type="nucleotide sequence ID" value="NZ_JACDXJ010000002.1"/>
</dbReference>
<dbReference type="InterPro" id="IPR006015">
    <property type="entry name" value="Universal_stress_UspA"/>
</dbReference>
<evidence type="ECO:0000313" key="3">
    <source>
        <dbReference type="EMBL" id="MBA1159080.1"/>
    </source>
</evidence>
<accession>A0A838BV06</accession>
<dbReference type="InterPro" id="IPR006016">
    <property type="entry name" value="UspA"/>
</dbReference>
<comment type="caution">
    <text evidence="3">The sequence shown here is derived from an EMBL/GenBank/DDBJ whole genome shotgun (WGS) entry which is preliminary data.</text>
</comment>
<proteinExistence type="inferred from homology"/>
<dbReference type="Gene3D" id="3.40.50.12370">
    <property type="match status" value="1"/>
</dbReference>